<keyword evidence="2" id="KW-0812">Transmembrane</keyword>
<keyword evidence="2" id="KW-0472">Membrane</keyword>
<keyword evidence="4" id="KW-1185">Reference proteome</keyword>
<feature type="compositionally biased region" description="Low complexity" evidence="1">
    <location>
        <begin position="663"/>
        <end position="675"/>
    </location>
</feature>
<evidence type="ECO:0000313" key="4">
    <source>
        <dbReference type="Proteomes" id="UP001445076"/>
    </source>
</evidence>
<feature type="compositionally biased region" description="Gly residues" evidence="1">
    <location>
        <begin position="580"/>
        <end position="605"/>
    </location>
</feature>
<evidence type="ECO:0000313" key="3">
    <source>
        <dbReference type="EMBL" id="KAK8739963.1"/>
    </source>
</evidence>
<feature type="transmembrane region" description="Helical" evidence="2">
    <location>
        <begin position="547"/>
        <end position="572"/>
    </location>
</feature>
<dbReference type="AlphaFoldDB" id="A0AAW0X5Y9"/>
<evidence type="ECO:0000256" key="2">
    <source>
        <dbReference type="SAM" id="Phobius"/>
    </source>
</evidence>
<reference evidence="3 4" key="1">
    <citation type="journal article" date="2024" name="BMC Genomics">
        <title>Genome assembly of redclaw crayfish (Cherax quadricarinatus) provides insights into its immune adaptation and hypoxia tolerance.</title>
        <authorList>
            <person name="Liu Z."/>
            <person name="Zheng J."/>
            <person name="Li H."/>
            <person name="Fang K."/>
            <person name="Wang S."/>
            <person name="He J."/>
            <person name="Zhou D."/>
            <person name="Weng S."/>
            <person name="Chi M."/>
            <person name="Gu Z."/>
            <person name="He J."/>
            <person name="Li F."/>
            <person name="Wang M."/>
        </authorList>
    </citation>
    <scope>NUCLEOTIDE SEQUENCE [LARGE SCALE GENOMIC DNA]</scope>
    <source>
        <strain evidence="3">ZL_2023a</strain>
    </source>
</reference>
<feature type="region of interest" description="Disordered" evidence="1">
    <location>
        <begin position="623"/>
        <end position="642"/>
    </location>
</feature>
<dbReference type="EMBL" id="JARKIK010000035">
    <property type="protein sequence ID" value="KAK8739963.1"/>
    <property type="molecule type" value="Genomic_DNA"/>
</dbReference>
<keyword evidence="2" id="KW-1133">Transmembrane helix</keyword>
<feature type="region of interest" description="Disordered" evidence="1">
    <location>
        <begin position="578"/>
        <end position="615"/>
    </location>
</feature>
<feature type="compositionally biased region" description="Polar residues" evidence="1">
    <location>
        <begin position="692"/>
        <end position="703"/>
    </location>
</feature>
<dbReference type="Proteomes" id="UP001445076">
    <property type="component" value="Unassembled WGS sequence"/>
</dbReference>
<protein>
    <submittedName>
        <fullName evidence="3">Uncharacterized protein</fullName>
    </submittedName>
</protein>
<organism evidence="3 4">
    <name type="scientific">Cherax quadricarinatus</name>
    <name type="common">Australian red claw crayfish</name>
    <dbReference type="NCBI Taxonomy" id="27406"/>
    <lineage>
        <taxon>Eukaryota</taxon>
        <taxon>Metazoa</taxon>
        <taxon>Ecdysozoa</taxon>
        <taxon>Arthropoda</taxon>
        <taxon>Crustacea</taxon>
        <taxon>Multicrustacea</taxon>
        <taxon>Malacostraca</taxon>
        <taxon>Eumalacostraca</taxon>
        <taxon>Eucarida</taxon>
        <taxon>Decapoda</taxon>
        <taxon>Pleocyemata</taxon>
        <taxon>Astacidea</taxon>
        <taxon>Parastacoidea</taxon>
        <taxon>Parastacidae</taxon>
        <taxon>Cherax</taxon>
    </lineage>
</organism>
<accession>A0AAW0X5Y9</accession>
<name>A0AAW0X5Y9_CHEQU</name>
<feature type="region of interest" description="Disordered" evidence="1">
    <location>
        <begin position="650"/>
        <end position="711"/>
    </location>
</feature>
<evidence type="ECO:0000256" key="1">
    <source>
        <dbReference type="SAM" id="MobiDB-lite"/>
    </source>
</evidence>
<comment type="caution">
    <text evidence="3">The sequence shown here is derived from an EMBL/GenBank/DDBJ whole genome shotgun (WGS) entry which is preliminary data.</text>
</comment>
<proteinExistence type="predicted"/>
<gene>
    <name evidence="3" type="ORF">OTU49_003287</name>
</gene>
<sequence>RVSWVQREGVAGFLRIETGTLEEVTAGNLTCQSTDSPCYLYSTGWQVPLEVPRCEDLMDTYNNATIKHCDDVIGTSNNLTDTPKLVLYQEENSLEVSYSDEATQVEVVVINPTDNTVFDNQFQCTGEDNQCSVVITDGLQSSQVTILVVLLDQDGYAVMSASVPFDVYKVSARQVLQDVVEVTWTYSISGTYHLVFNSSSSPELQVTVACTNPQNNESCQGHLIRVGMEEKVSISVSKQMTENNIVVTNNISGVLAPEGQVNKVTRMVDSSGTRVSIATTEAPIIQVTLVKFWEDTANSSSLTAGYFVGEVKETAEGYLFKFTDDILKQEKSVDLLCLGHKDDGSIGVAAAVYLTLTELKEKLTWVGAESSNSSASVRSDTLLQEGSINGTRVCLQEEPPCYYLQVGGEEAWKVLRCEQVNNTAPGGPATVSQCDNNLAAFKETSQALTVSMVGGSVEVTLSTSTTATIEVVVYDPANPDKIYSNTDLPCTTNDQDKRRCLQSMKATQAGQRLSVLVVLVDQSTGSTVLESTLLSLQVPDESSKTPAWVIVVSVLGSVFGAALIVFIAAVVYKKQQVRKSGGGGGTQMTGGGGGTQMTGGGGGSLQGSAHSTPIQRTAHDPYSAAHYSPQRIPPPRDLYIDTSFSPRRDVHDLYNDGRYSPGHSSHSSYQHAQSSVEPVVSYIPKASLKPRGTSSRFDSPQSSRHSDRSRY</sequence>
<feature type="compositionally biased region" description="Polar residues" evidence="1">
    <location>
        <begin position="606"/>
        <end position="615"/>
    </location>
</feature>
<feature type="non-terminal residue" evidence="3">
    <location>
        <position position="1"/>
    </location>
</feature>